<dbReference type="AlphaFoldDB" id="A0A2D1BT05"/>
<name>A0A2D1BT05_ACTPL</name>
<protein>
    <submittedName>
        <fullName evidence="2">Uncharacterized protein</fullName>
    </submittedName>
</protein>
<keyword evidence="1" id="KW-0812">Transmembrane</keyword>
<feature type="transmembrane region" description="Helical" evidence="1">
    <location>
        <begin position="84"/>
        <end position="110"/>
    </location>
</feature>
<reference evidence="2" key="1">
    <citation type="journal article" date="2017" name="J. Antimicrob. Chemother.">
        <title>Characterisation of the Actinobacillus pleuropneumoniae SXT-related integrative and conjugative element ICEApl2, and analysis of the encoded FloR protein: hydrophobic residues in transmembrane domains contribute dynamically to florfenicol and chloramphenicol efflux.</title>
        <authorList>
            <person name="Li Y."/>
            <person name="Li Y."/>
            <person name="Fernandez Crespo R."/>
            <person name="Langford P.R."/>
            <person name="Bosse J.T."/>
        </authorList>
    </citation>
    <scope>NUCLEOTIDE SEQUENCE</scope>
    <source>
        <strain evidence="2">MIDG3553</strain>
    </source>
</reference>
<organism evidence="2">
    <name type="scientific">Actinobacillus pleuropneumoniae</name>
    <name type="common">Haemophilus pleuropneumoniae</name>
    <dbReference type="NCBI Taxonomy" id="715"/>
    <lineage>
        <taxon>Bacteria</taxon>
        <taxon>Pseudomonadati</taxon>
        <taxon>Pseudomonadota</taxon>
        <taxon>Gammaproteobacteria</taxon>
        <taxon>Pasteurellales</taxon>
        <taxon>Pasteurellaceae</taxon>
        <taxon>Actinobacillus</taxon>
    </lineage>
</organism>
<dbReference type="EMBL" id="MF187965">
    <property type="protein sequence ID" value="ATN23874.1"/>
    <property type="molecule type" value="Genomic_DNA"/>
</dbReference>
<keyword evidence="1" id="KW-1133">Transmembrane helix</keyword>
<keyword evidence="1" id="KW-0472">Membrane</keyword>
<accession>A0A2D1BT05</accession>
<feature type="transmembrane region" description="Helical" evidence="1">
    <location>
        <begin position="12"/>
        <end position="34"/>
    </location>
</feature>
<evidence type="ECO:0000313" key="2">
    <source>
        <dbReference type="EMBL" id="ATN23874.1"/>
    </source>
</evidence>
<evidence type="ECO:0000256" key="1">
    <source>
        <dbReference type="SAM" id="Phobius"/>
    </source>
</evidence>
<proteinExistence type="predicted"/>
<gene>
    <name evidence="2" type="ORF">ICEApl2.77</name>
</gene>
<sequence>MDFLNRHVWLKRALMLLAILVATPFAGYLLLFVEVAGLEVAFTCLLIMLKPFLTWAQFQIDIIRATFKAISNNFHKHLASRPTVYFSHAAGSTAFFAITGVMFVSVAVWLPLFMVGAQYA</sequence>